<proteinExistence type="predicted"/>
<dbReference type="Proteomes" id="UP000251960">
    <property type="component" value="Chromosome 3"/>
</dbReference>
<accession>A0A3L6FJX5</accession>
<dbReference type="ExpressionAtlas" id="A0A3L6FJX5">
    <property type="expression patterns" value="baseline and differential"/>
</dbReference>
<dbReference type="AlphaFoldDB" id="A0A3L6FJX5"/>
<evidence type="ECO:0000313" key="1">
    <source>
        <dbReference type="EMBL" id="PWZ33429.1"/>
    </source>
</evidence>
<dbReference type="EMBL" id="NCVQ01000004">
    <property type="protein sequence ID" value="PWZ33429.1"/>
    <property type="molecule type" value="Genomic_DNA"/>
</dbReference>
<name>A0A3L6FJX5_MAIZE</name>
<reference evidence="1 2" key="1">
    <citation type="journal article" date="2018" name="Nat. Genet.">
        <title>Extensive intraspecific gene order and gene structural variations between Mo17 and other maize genomes.</title>
        <authorList>
            <person name="Sun S."/>
            <person name="Zhou Y."/>
            <person name="Chen J."/>
            <person name="Shi J."/>
            <person name="Zhao H."/>
            <person name="Zhao H."/>
            <person name="Song W."/>
            <person name="Zhang M."/>
            <person name="Cui Y."/>
            <person name="Dong X."/>
            <person name="Liu H."/>
            <person name="Ma X."/>
            <person name="Jiao Y."/>
            <person name="Wang B."/>
            <person name="Wei X."/>
            <person name="Stein J.C."/>
            <person name="Glaubitz J.C."/>
            <person name="Lu F."/>
            <person name="Yu G."/>
            <person name="Liang C."/>
            <person name="Fengler K."/>
            <person name="Li B."/>
            <person name="Rafalski A."/>
            <person name="Schnable P.S."/>
            <person name="Ware D.H."/>
            <person name="Buckler E.S."/>
            <person name="Lai J."/>
        </authorList>
    </citation>
    <scope>NUCLEOTIDE SEQUENCE [LARGE SCALE GENOMIC DNA]</scope>
    <source>
        <strain evidence="2">cv. Missouri 17</strain>
        <tissue evidence="1">Seedling</tissue>
    </source>
</reference>
<protein>
    <submittedName>
        <fullName evidence="1">Uncharacterized protein</fullName>
    </submittedName>
</protein>
<organism evidence="1 2">
    <name type="scientific">Zea mays</name>
    <name type="common">Maize</name>
    <dbReference type="NCBI Taxonomy" id="4577"/>
    <lineage>
        <taxon>Eukaryota</taxon>
        <taxon>Viridiplantae</taxon>
        <taxon>Streptophyta</taxon>
        <taxon>Embryophyta</taxon>
        <taxon>Tracheophyta</taxon>
        <taxon>Spermatophyta</taxon>
        <taxon>Magnoliopsida</taxon>
        <taxon>Liliopsida</taxon>
        <taxon>Poales</taxon>
        <taxon>Poaceae</taxon>
        <taxon>PACMAD clade</taxon>
        <taxon>Panicoideae</taxon>
        <taxon>Andropogonodae</taxon>
        <taxon>Andropogoneae</taxon>
        <taxon>Tripsacinae</taxon>
        <taxon>Zea</taxon>
    </lineage>
</organism>
<evidence type="ECO:0000313" key="2">
    <source>
        <dbReference type="Proteomes" id="UP000251960"/>
    </source>
</evidence>
<gene>
    <name evidence="1" type="ORF">Zm00014a_033330</name>
</gene>
<sequence length="100" mass="11493">MVNDEQLPLQWAEVAMVPPNQHPWGRTKTIPRHPPAPVARGCGREAALHHQQWDDCCPPMENAEVHILHLHTAFRDLLHRWKCYSLSSGERLQHGIINNV</sequence>
<comment type="caution">
    <text evidence="1">The sequence shown here is derived from an EMBL/GenBank/DDBJ whole genome shotgun (WGS) entry which is preliminary data.</text>
</comment>